<dbReference type="SMART" id="SM00342">
    <property type="entry name" value="HTH_ARAC"/>
    <property type="match status" value="1"/>
</dbReference>
<dbReference type="SUPFAM" id="SSF46689">
    <property type="entry name" value="Homeodomain-like"/>
    <property type="match status" value="1"/>
</dbReference>
<protein>
    <submittedName>
        <fullName evidence="5">AraC family transcriptional regulator</fullName>
    </submittedName>
</protein>
<dbReference type="Gene3D" id="1.10.10.60">
    <property type="entry name" value="Homeodomain-like"/>
    <property type="match status" value="1"/>
</dbReference>
<dbReference type="PANTHER" id="PTHR46796">
    <property type="entry name" value="HTH-TYPE TRANSCRIPTIONAL ACTIVATOR RHAS-RELATED"/>
    <property type="match status" value="1"/>
</dbReference>
<keyword evidence="1" id="KW-0805">Transcription regulation</keyword>
<evidence type="ECO:0000256" key="2">
    <source>
        <dbReference type="ARBA" id="ARBA00023125"/>
    </source>
</evidence>
<dbReference type="KEGG" id="nyu:D7D52_13855"/>
<name>A0A386ZRD8_9NOCA</name>
<evidence type="ECO:0000313" key="6">
    <source>
        <dbReference type="Proteomes" id="UP000267164"/>
    </source>
</evidence>
<dbReference type="PROSITE" id="PS01124">
    <property type="entry name" value="HTH_ARAC_FAMILY_2"/>
    <property type="match status" value="1"/>
</dbReference>
<dbReference type="EMBL" id="CP032568">
    <property type="protein sequence ID" value="AYF79015.1"/>
    <property type="molecule type" value="Genomic_DNA"/>
</dbReference>
<keyword evidence="6" id="KW-1185">Reference proteome</keyword>
<accession>A0A386ZRD8</accession>
<dbReference type="PANTHER" id="PTHR46796:SF15">
    <property type="entry name" value="BLL1074 PROTEIN"/>
    <property type="match status" value="1"/>
</dbReference>
<dbReference type="InterPro" id="IPR018060">
    <property type="entry name" value="HTH_AraC"/>
</dbReference>
<feature type="domain" description="HTH araC/xylS-type" evidence="4">
    <location>
        <begin position="139"/>
        <end position="237"/>
    </location>
</feature>
<evidence type="ECO:0000256" key="3">
    <source>
        <dbReference type="ARBA" id="ARBA00023163"/>
    </source>
</evidence>
<dbReference type="InterPro" id="IPR050204">
    <property type="entry name" value="AraC_XylS_family_regulators"/>
</dbReference>
<dbReference type="Proteomes" id="UP000267164">
    <property type="component" value="Chromosome"/>
</dbReference>
<evidence type="ECO:0000256" key="1">
    <source>
        <dbReference type="ARBA" id="ARBA00023015"/>
    </source>
</evidence>
<keyword evidence="3" id="KW-0804">Transcription</keyword>
<gene>
    <name evidence="5" type="ORF">D7D52_13855</name>
</gene>
<reference evidence="5 6" key="1">
    <citation type="submission" date="2018-09" db="EMBL/GenBank/DDBJ databases">
        <title>Nocardia yunnanensis sp. nov., an actinomycete isolated from a soil sample.</title>
        <authorList>
            <person name="Zhang J."/>
        </authorList>
    </citation>
    <scope>NUCLEOTIDE SEQUENCE [LARGE SCALE GENOMIC DNA]</scope>
    <source>
        <strain evidence="5 6">CFHS0054</strain>
    </source>
</reference>
<dbReference type="GO" id="GO:0003700">
    <property type="term" value="F:DNA-binding transcription factor activity"/>
    <property type="evidence" value="ECO:0007669"/>
    <property type="project" value="InterPro"/>
</dbReference>
<dbReference type="OrthoDB" id="2559672at2"/>
<dbReference type="InterPro" id="IPR009057">
    <property type="entry name" value="Homeodomain-like_sf"/>
</dbReference>
<dbReference type="Pfam" id="PF12833">
    <property type="entry name" value="HTH_18"/>
    <property type="match status" value="1"/>
</dbReference>
<proteinExistence type="predicted"/>
<evidence type="ECO:0000313" key="5">
    <source>
        <dbReference type="EMBL" id="AYF79015.1"/>
    </source>
</evidence>
<evidence type="ECO:0000259" key="4">
    <source>
        <dbReference type="PROSITE" id="PS01124"/>
    </source>
</evidence>
<keyword evidence="2" id="KW-0238">DNA-binding</keyword>
<dbReference type="GO" id="GO:0043565">
    <property type="term" value="F:sequence-specific DNA binding"/>
    <property type="evidence" value="ECO:0007669"/>
    <property type="project" value="InterPro"/>
</dbReference>
<dbReference type="AlphaFoldDB" id="A0A386ZRD8"/>
<organism evidence="5 6">
    <name type="scientific">Nocardia yunnanensis</name>
    <dbReference type="NCBI Taxonomy" id="2382165"/>
    <lineage>
        <taxon>Bacteria</taxon>
        <taxon>Bacillati</taxon>
        <taxon>Actinomycetota</taxon>
        <taxon>Actinomycetes</taxon>
        <taxon>Mycobacteriales</taxon>
        <taxon>Nocardiaceae</taxon>
        <taxon>Nocardia</taxon>
    </lineage>
</organism>
<sequence length="260" mass="28243">MAGFGDRGRTPPELRLIPHPAVTILLVFGGTVGVRDPAGRRHVGSVVIGPGFGDVLRAVEVAAYDCVQVRLSPIVAHSVLGPAATEIGAAVVALDDLIGAAGQRLCEQLDELDDWNERFAWTEEWLARRCSTGSGVHPELTWAWQRMTVGRGLIRIEELAAELGWSRKRLWSRFHSQLGLPPKRAATLIRFDHAVHRLVVGQSPAAVAADYGYSDQAHLHREIRAFTGLTPAAVVDEPFLAVDDRAWGWPGRPSPAGPAR</sequence>